<keyword evidence="1" id="KW-0732">Signal</keyword>
<protein>
    <submittedName>
        <fullName evidence="2">Uncharacterized protein</fullName>
    </submittedName>
</protein>
<accession>A0A8T0INA9</accession>
<sequence>MISICFLKLAVVDFLQSLSLSNVTFDLWSSSEFTGIKHLNSPHWILHIH</sequence>
<feature type="signal peptide" evidence="1">
    <location>
        <begin position="1"/>
        <end position="17"/>
    </location>
</feature>
<dbReference type="EMBL" id="CM026423">
    <property type="protein sequence ID" value="KAG0584505.1"/>
    <property type="molecule type" value="Genomic_DNA"/>
</dbReference>
<dbReference type="Proteomes" id="UP000822688">
    <property type="component" value="Chromosome 3"/>
</dbReference>
<organism evidence="2 3">
    <name type="scientific">Ceratodon purpureus</name>
    <name type="common">Fire moss</name>
    <name type="synonym">Dicranum purpureum</name>
    <dbReference type="NCBI Taxonomy" id="3225"/>
    <lineage>
        <taxon>Eukaryota</taxon>
        <taxon>Viridiplantae</taxon>
        <taxon>Streptophyta</taxon>
        <taxon>Embryophyta</taxon>
        <taxon>Bryophyta</taxon>
        <taxon>Bryophytina</taxon>
        <taxon>Bryopsida</taxon>
        <taxon>Dicranidae</taxon>
        <taxon>Pseudoditrichales</taxon>
        <taxon>Ditrichaceae</taxon>
        <taxon>Ceratodon</taxon>
    </lineage>
</organism>
<evidence type="ECO:0000313" key="3">
    <source>
        <dbReference type="Proteomes" id="UP000822688"/>
    </source>
</evidence>
<feature type="chain" id="PRO_5035713924" evidence="1">
    <location>
        <begin position="18"/>
        <end position="49"/>
    </location>
</feature>
<keyword evidence="3" id="KW-1185">Reference proteome</keyword>
<dbReference type="AlphaFoldDB" id="A0A8T0INA9"/>
<evidence type="ECO:0000256" key="1">
    <source>
        <dbReference type="SAM" id="SignalP"/>
    </source>
</evidence>
<reference evidence="2" key="1">
    <citation type="submission" date="2020-06" db="EMBL/GenBank/DDBJ databases">
        <title>WGS assembly of Ceratodon purpureus strain R40.</title>
        <authorList>
            <person name="Carey S.B."/>
            <person name="Jenkins J."/>
            <person name="Shu S."/>
            <person name="Lovell J.T."/>
            <person name="Sreedasyam A."/>
            <person name="Maumus F."/>
            <person name="Tiley G.P."/>
            <person name="Fernandez-Pozo N."/>
            <person name="Barry K."/>
            <person name="Chen C."/>
            <person name="Wang M."/>
            <person name="Lipzen A."/>
            <person name="Daum C."/>
            <person name="Saski C.A."/>
            <person name="Payton A.C."/>
            <person name="Mcbreen J.C."/>
            <person name="Conrad R.E."/>
            <person name="Kollar L.M."/>
            <person name="Olsson S."/>
            <person name="Huttunen S."/>
            <person name="Landis J.B."/>
            <person name="Wickett N.J."/>
            <person name="Johnson M.G."/>
            <person name="Rensing S.A."/>
            <person name="Grimwood J."/>
            <person name="Schmutz J."/>
            <person name="Mcdaniel S.F."/>
        </authorList>
    </citation>
    <scope>NUCLEOTIDE SEQUENCE</scope>
    <source>
        <strain evidence="2">R40</strain>
    </source>
</reference>
<comment type="caution">
    <text evidence="2">The sequence shown here is derived from an EMBL/GenBank/DDBJ whole genome shotgun (WGS) entry which is preliminary data.</text>
</comment>
<gene>
    <name evidence="2" type="ORF">KC19_3G213700</name>
</gene>
<name>A0A8T0INA9_CERPU</name>
<proteinExistence type="predicted"/>
<evidence type="ECO:0000313" key="2">
    <source>
        <dbReference type="EMBL" id="KAG0584505.1"/>
    </source>
</evidence>